<evidence type="ECO:0000313" key="1">
    <source>
        <dbReference type="EMBL" id="RXH75237.1"/>
    </source>
</evidence>
<reference evidence="1 2" key="1">
    <citation type="submission" date="2018-10" db="EMBL/GenBank/DDBJ databases">
        <title>A high-quality apple genome assembly.</title>
        <authorList>
            <person name="Hu J."/>
        </authorList>
    </citation>
    <scope>NUCLEOTIDE SEQUENCE [LARGE SCALE GENOMIC DNA]</scope>
    <source>
        <strain evidence="2">cv. HFTH1</strain>
        <tissue evidence="1">Young leaf</tissue>
    </source>
</reference>
<name>A0A498I041_MALDO</name>
<gene>
    <name evidence="1" type="ORF">DVH24_029958</name>
</gene>
<keyword evidence="2" id="KW-1185">Reference proteome</keyword>
<accession>A0A498I041</accession>
<protein>
    <submittedName>
        <fullName evidence="1">Uncharacterized protein</fullName>
    </submittedName>
</protein>
<sequence length="122" mass="13389">MLPRAALGHSGFSAPSTVPPAPHRSTLISILFEDIICSSTAVFSHSAILCFQELCIMLQRIQTLLEDSSNGSRMWLLLQTESLANSFHAIRDSRRFKLQRGAREPPGIVPEEIQVAAPCIGM</sequence>
<dbReference type="AlphaFoldDB" id="A0A498I041"/>
<proteinExistence type="predicted"/>
<organism evidence="1 2">
    <name type="scientific">Malus domestica</name>
    <name type="common">Apple</name>
    <name type="synonym">Pyrus malus</name>
    <dbReference type="NCBI Taxonomy" id="3750"/>
    <lineage>
        <taxon>Eukaryota</taxon>
        <taxon>Viridiplantae</taxon>
        <taxon>Streptophyta</taxon>
        <taxon>Embryophyta</taxon>
        <taxon>Tracheophyta</taxon>
        <taxon>Spermatophyta</taxon>
        <taxon>Magnoliopsida</taxon>
        <taxon>eudicotyledons</taxon>
        <taxon>Gunneridae</taxon>
        <taxon>Pentapetalae</taxon>
        <taxon>rosids</taxon>
        <taxon>fabids</taxon>
        <taxon>Rosales</taxon>
        <taxon>Rosaceae</taxon>
        <taxon>Amygdaloideae</taxon>
        <taxon>Maleae</taxon>
        <taxon>Malus</taxon>
    </lineage>
</organism>
<evidence type="ECO:0000313" key="2">
    <source>
        <dbReference type="Proteomes" id="UP000290289"/>
    </source>
</evidence>
<comment type="caution">
    <text evidence="1">The sequence shown here is derived from an EMBL/GenBank/DDBJ whole genome shotgun (WGS) entry which is preliminary data.</text>
</comment>
<dbReference type="EMBL" id="RDQH01000341">
    <property type="protein sequence ID" value="RXH75237.1"/>
    <property type="molecule type" value="Genomic_DNA"/>
</dbReference>
<dbReference type="Proteomes" id="UP000290289">
    <property type="component" value="Chromosome 15"/>
</dbReference>